<keyword evidence="3" id="KW-1185">Reference proteome</keyword>
<dbReference type="RefSeq" id="WP_120719615.1">
    <property type="nucleotide sequence ID" value="NZ_CP032698.1"/>
</dbReference>
<protein>
    <submittedName>
        <fullName evidence="2">Uncharacterized protein</fullName>
    </submittedName>
</protein>
<dbReference type="Pfam" id="PF03752">
    <property type="entry name" value="ALF"/>
    <property type="match status" value="2"/>
</dbReference>
<feature type="chain" id="PRO_5017443745" evidence="1">
    <location>
        <begin position="29"/>
        <end position="201"/>
    </location>
</feature>
<evidence type="ECO:0000313" key="2">
    <source>
        <dbReference type="EMBL" id="AYG78320.1"/>
    </source>
</evidence>
<dbReference type="KEGG" id="shun:DWB77_00427"/>
<dbReference type="AlphaFoldDB" id="A0A387HBH7"/>
<name>A0A387HBH7_9ACTN</name>
<dbReference type="InterPro" id="IPR005506">
    <property type="entry name" value="DUF312_ALF"/>
</dbReference>
<feature type="signal peptide" evidence="1">
    <location>
        <begin position="1"/>
        <end position="28"/>
    </location>
</feature>
<gene>
    <name evidence="2" type="ORF">DWB77_00427</name>
</gene>
<sequence>MRSTPRAALLIAAAALAPALAVATPAVAAGTPALTSSTAAVSWTPTAATSEDDDRVAVARILGTAQQHGDRAVVREANKALDAGTPEVLRAFLDTGYRLAQAEDDSVAVSRILGIAQQNGDRAVIREANKVLNIHTPEALRTFITTGYRIAQAEDDSVAISRILARPGISTALRAACNKALDGTPEDMRYFLVTGQYHVGD</sequence>
<dbReference type="Proteomes" id="UP000271554">
    <property type="component" value="Chromosome"/>
</dbReference>
<organism evidence="2 3">
    <name type="scientific">Streptomyces hundungensis</name>
    <dbReference type="NCBI Taxonomy" id="1077946"/>
    <lineage>
        <taxon>Bacteria</taxon>
        <taxon>Bacillati</taxon>
        <taxon>Actinomycetota</taxon>
        <taxon>Actinomycetes</taxon>
        <taxon>Kitasatosporales</taxon>
        <taxon>Streptomycetaceae</taxon>
        <taxon>Streptomyces</taxon>
    </lineage>
</organism>
<proteinExistence type="predicted"/>
<reference evidence="2 3" key="1">
    <citation type="submission" date="2018-10" db="EMBL/GenBank/DDBJ databases">
        <title>Relationship between Morphology and Antimicrobial Activity in Streptomyces.</title>
        <authorList>
            <person name="Kang H.J."/>
            <person name="Kim S.B."/>
        </authorList>
    </citation>
    <scope>NUCLEOTIDE SEQUENCE [LARGE SCALE GENOMIC DNA]</scope>
    <source>
        <strain evidence="2 3">BH38</strain>
    </source>
</reference>
<evidence type="ECO:0000256" key="1">
    <source>
        <dbReference type="SAM" id="SignalP"/>
    </source>
</evidence>
<accession>A0A387HBH7</accession>
<evidence type="ECO:0000313" key="3">
    <source>
        <dbReference type="Proteomes" id="UP000271554"/>
    </source>
</evidence>
<dbReference type="OrthoDB" id="3386003at2"/>
<keyword evidence="1" id="KW-0732">Signal</keyword>
<dbReference type="EMBL" id="CP032698">
    <property type="protein sequence ID" value="AYG78320.1"/>
    <property type="molecule type" value="Genomic_DNA"/>
</dbReference>